<dbReference type="InterPro" id="IPR003439">
    <property type="entry name" value="ABC_transporter-like_ATP-bd"/>
</dbReference>
<evidence type="ECO:0000256" key="2">
    <source>
        <dbReference type="ARBA" id="ARBA00022741"/>
    </source>
</evidence>
<dbReference type="GO" id="GO:0005524">
    <property type="term" value="F:ATP binding"/>
    <property type="evidence" value="ECO:0007669"/>
    <property type="project" value="UniProtKB-KW"/>
</dbReference>
<dbReference type="InterPro" id="IPR050166">
    <property type="entry name" value="ABC_transporter_ATP-bind"/>
</dbReference>
<dbReference type="SMART" id="SM00382">
    <property type="entry name" value="AAA"/>
    <property type="match status" value="1"/>
</dbReference>
<dbReference type="EMBL" id="RHLK01000006">
    <property type="protein sequence ID" value="MVP00444.1"/>
    <property type="molecule type" value="Genomic_DNA"/>
</dbReference>
<dbReference type="InterPro" id="IPR017871">
    <property type="entry name" value="ABC_transporter-like_CS"/>
</dbReference>
<keyword evidence="2" id="KW-0547">Nucleotide-binding</keyword>
<dbReference type="OrthoDB" id="18967at2"/>
<evidence type="ECO:0000259" key="4">
    <source>
        <dbReference type="PROSITE" id="PS50893"/>
    </source>
</evidence>
<dbReference type="SUPFAM" id="SSF52540">
    <property type="entry name" value="P-loop containing nucleoside triphosphate hydrolases"/>
    <property type="match status" value="1"/>
</dbReference>
<protein>
    <submittedName>
        <fullName evidence="5">ATP-binding cassette domain-containing protein</fullName>
    </submittedName>
</protein>
<dbReference type="PROSITE" id="PS50893">
    <property type="entry name" value="ABC_TRANSPORTER_2"/>
    <property type="match status" value="1"/>
</dbReference>
<dbReference type="GO" id="GO:0016887">
    <property type="term" value="F:ATP hydrolysis activity"/>
    <property type="evidence" value="ECO:0007669"/>
    <property type="project" value="InterPro"/>
</dbReference>
<keyword evidence="6" id="KW-1185">Reference proteome</keyword>
<name>A0A7X3JZQ8_9BACL</name>
<sequence length="265" mass="29956">MNMEATVQISGMSHVYVSDDQANMALEDVQLTVHPGEFVSLLGPSGCGKTTLLSIIAGLIQPTQGEVRINGKSITSPTPEVGYMLQQDYLFPWRTIYDNSIIGLQLLGRLNMETEAYVAHLLEEMGLSRYRTYRPSQLSGGMRQRVALVRTLATEPELLLLDEPFSALDYQTKLQLEDLVIQTLHDRDKTAILVTHDITEAIAMSDRIILLEPRPGRIRREIVIPEEIRRTLPLQAREIPGFHELFRDIWREFELMGGKGEEAGR</sequence>
<comment type="caution">
    <text evidence="5">The sequence shown here is derived from an EMBL/GenBank/DDBJ whole genome shotgun (WGS) entry which is preliminary data.</text>
</comment>
<reference evidence="5 6" key="1">
    <citation type="journal article" date="2019" name="Microorganisms">
        <title>Paenibacillus lutrae sp. nov., A Chitinolytic Species Isolated from A River Otter in Castril Natural Park, Granada, Spain.</title>
        <authorList>
            <person name="Rodriguez M."/>
            <person name="Reina J.C."/>
            <person name="Bejar V."/>
            <person name="Llamas I."/>
        </authorList>
    </citation>
    <scope>NUCLEOTIDE SEQUENCE [LARGE SCALE GENOMIC DNA]</scope>
    <source>
        <strain evidence="5 6">N10</strain>
    </source>
</reference>
<gene>
    <name evidence="5" type="ORF">EDM21_13065</name>
</gene>
<evidence type="ECO:0000313" key="5">
    <source>
        <dbReference type="EMBL" id="MVP00444.1"/>
    </source>
</evidence>
<feature type="domain" description="ABC transporter" evidence="4">
    <location>
        <begin position="7"/>
        <end position="238"/>
    </location>
</feature>
<accession>A0A7X3JZQ8</accession>
<dbReference type="InterPro" id="IPR003593">
    <property type="entry name" value="AAA+_ATPase"/>
</dbReference>
<dbReference type="Proteomes" id="UP000490800">
    <property type="component" value="Unassembled WGS sequence"/>
</dbReference>
<evidence type="ECO:0000256" key="1">
    <source>
        <dbReference type="ARBA" id="ARBA00022448"/>
    </source>
</evidence>
<keyword evidence="1" id="KW-0813">Transport</keyword>
<evidence type="ECO:0000313" key="6">
    <source>
        <dbReference type="Proteomes" id="UP000490800"/>
    </source>
</evidence>
<dbReference type="Gene3D" id="3.40.50.300">
    <property type="entry name" value="P-loop containing nucleotide triphosphate hydrolases"/>
    <property type="match status" value="1"/>
</dbReference>
<dbReference type="PANTHER" id="PTHR42788">
    <property type="entry name" value="TAURINE IMPORT ATP-BINDING PROTEIN-RELATED"/>
    <property type="match status" value="1"/>
</dbReference>
<evidence type="ECO:0000256" key="3">
    <source>
        <dbReference type="ARBA" id="ARBA00022840"/>
    </source>
</evidence>
<dbReference type="Pfam" id="PF00005">
    <property type="entry name" value="ABC_tran"/>
    <property type="match status" value="1"/>
</dbReference>
<keyword evidence="3 5" id="KW-0067">ATP-binding</keyword>
<dbReference type="AlphaFoldDB" id="A0A7X3JZQ8"/>
<dbReference type="PROSITE" id="PS00211">
    <property type="entry name" value="ABC_TRANSPORTER_1"/>
    <property type="match status" value="1"/>
</dbReference>
<proteinExistence type="predicted"/>
<dbReference type="CDD" id="cd03293">
    <property type="entry name" value="ABC_NrtD_SsuB_transporters"/>
    <property type="match status" value="1"/>
</dbReference>
<dbReference type="InterPro" id="IPR027417">
    <property type="entry name" value="P-loop_NTPase"/>
</dbReference>
<dbReference type="PANTHER" id="PTHR42788:SF21">
    <property type="entry name" value="ABC TRANSPORTER ATP-BINDING PROTEIN"/>
    <property type="match status" value="1"/>
</dbReference>
<organism evidence="5 6">
    <name type="scientific">Paenibacillus lutrae</name>
    <dbReference type="NCBI Taxonomy" id="2078573"/>
    <lineage>
        <taxon>Bacteria</taxon>
        <taxon>Bacillati</taxon>
        <taxon>Bacillota</taxon>
        <taxon>Bacilli</taxon>
        <taxon>Bacillales</taxon>
        <taxon>Paenibacillaceae</taxon>
        <taxon>Paenibacillus</taxon>
    </lineage>
</organism>